<dbReference type="Proteomes" id="UP000319143">
    <property type="component" value="Unassembled WGS sequence"/>
</dbReference>
<gene>
    <name evidence="1" type="ORF">Poly41_70880</name>
</gene>
<sequence length="92" mass="10245">MVVVPFVTSFTRWDRDCIPVPFIGRATLNNEMEQAHTTMRFFSMNALQKTGEKGKKNADVCVHSAAIEPPMFHLGEAQAVVVGSNRKALPRN</sequence>
<protein>
    <submittedName>
        <fullName evidence="1">Uncharacterized protein</fullName>
    </submittedName>
</protein>
<comment type="caution">
    <text evidence="1">The sequence shown here is derived from an EMBL/GenBank/DDBJ whole genome shotgun (WGS) entry which is preliminary data.</text>
</comment>
<name>A0A5C6CJ48_9BACT</name>
<dbReference type="AlphaFoldDB" id="A0A5C6CJ48"/>
<evidence type="ECO:0000313" key="1">
    <source>
        <dbReference type="EMBL" id="TWU24458.1"/>
    </source>
</evidence>
<evidence type="ECO:0000313" key="2">
    <source>
        <dbReference type="Proteomes" id="UP000319143"/>
    </source>
</evidence>
<reference evidence="1 2" key="1">
    <citation type="submission" date="2019-02" db="EMBL/GenBank/DDBJ databases">
        <title>Deep-cultivation of Planctomycetes and their phenomic and genomic characterization uncovers novel biology.</title>
        <authorList>
            <person name="Wiegand S."/>
            <person name="Jogler M."/>
            <person name="Boedeker C."/>
            <person name="Pinto D."/>
            <person name="Vollmers J."/>
            <person name="Rivas-Marin E."/>
            <person name="Kohn T."/>
            <person name="Peeters S.H."/>
            <person name="Heuer A."/>
            <person name="Rast P."/>
            <person name="Oberbeckmann S."/>
            <person name="Bunk B."/>
            <person name="Jeske O."/>
            <person name="Meyerdierks A."/>
            <person name="Storesund J.E."/>
            <person name="Kallscheuer N."/>
            <person name="Luecker S."/>
            <person name="Lage O.M."/>
            <person name="Pohl T."/>
            <person name="Merkel B.J."/>
            <person name="Hornburger P."/>
            <person name="Mueller R.-W."/>
            <person name="Bruemmer F."/>
            <person name="Labrenz M."/>
            <person name="Spormann A.M."/>
            <person name="Op Den Camp H."/>
            <person name="Overmann J."/>
            <person name="Amann R."/>
            <person name="Jetten M.S.M."/>
            <person name="Mascher T."/>
            <person name="Medema M.H."/>
            <person name="Devos D.P."/>
            <person name="Kaster A.-K."/>
            <person name="Ovreas L."/>
            <person name="Rohde M."/>
            <person name="Galperin M.Y."/>
            <person name="Jogler C."/>
        </authorList>
    </citation>
    <scope>NUCLEOTIDE SEQUENCE [LARGE SCALE GENOMIC DNA]</scope>
    <source>
        <strain evidence="1 2">Poly41</strain>
    </source>
</reference>
<organism evidence="1 2">
    <name type="scientific">Novipirellula artificiosorum</name>
    <dbReference type="NCBI Taxonomy" id="2528016"/>
    <lineage>
        <taxon>Bacteria</taxon>
        <taxon>Pseudomonadati</taxon>
        <taxon>Planctomycetota</taxon>
        <taxon>Planctomycetia</taxon>
        <taxon>Pirellulales</taxon>
        <taxon>Pirellulaceae</taxon>
        <taxon>Novipirellula</taxon>
    </lineage>
</organism>
<proteinExistence type="predicted"/>
<accession>A0A5C6CJ48</accession>
<keyword evidence="2" id="KW-1185">Reference proteome</keyword>
<dbReference type="EMBL" id="SJPV01000042">
    <property type="protein sequence ID" value="TWU24458.1"/>
    <property type="molecule type" value="Genomic_DNA"/>
</dbReference>